<accession>A0ABY7Z3Y5</accession>
<gene>
    <name evidence="2" type="ORF">NN484_17725</name>
</gene>
<keyword evidence="3" id="KW-1185">Reference proteome</keyword>
<protein>
    <submittedName>
        <fullName evidence="2">Uncharacterized protein</fullName>
    </submittedName>
</protein>
<dbReference type="Proteomes" id="UP001222282">
    <property type="component" value="Chromosome"/>
</dbReference>
<feature type="region of interest" description="Disordered" evidence="1">
    <location>
        <begin position="27"/>
        <end position="63"/>
    </location>
</feature>
<evidence type="ECO:0000313" key="2">
    <source>
        <dbReference type="EMBL" id="WDR34346.1"/>
    </source>
</evidence>
<feature type="compositionally biased region" description="Basic and acidic residues" evidence="1">
    <location>
        <begin position="27"/>
        <end position="38"/>
    </location>
</feature>
<evidence type="ECO:0000256" key="1">
    <source>
        <dbReference type="SAM" id="MobiDB-lite"/>
    </source>
</evidence>
<dbReference type="EMBL" id="CP101655">
    <property type="protein sequence ID" value="WDR34346.1"/>
    <property type="molecule type" value="Genomic_DNA"/>
</dbReference>
<proteinExistence type="predicted"/>
<reference evidence="2 3" key="1">
    <citation type="submission" date="2022-07" db="EMBL/GenBank/DDBJ databases">
        <authorList>
            <person name="Abrouk D."/>
            <person name="Moenne-Loccoz Y."/>
            <person name="Todorovic I."/>
            <person name="Raicevic V."/>
            <person name="Jovicic-Petrovic J."/>
        </authorList>
    </citation>
    <scope>NUCLEOTIDE SEQUENCE [LARGE SCALE GENOMIC DNA]</scope>
    <source>
        <strain evidence="3">IT-P374</strain>
    </source>
</reference>
<evidence type="ECO:0000313" key="3">
    <source>
        <dbReference type="Proteomes" id="UP001222282"/>
    </source>
</evidence>
<dbReference type="RefSeq" id="WP_215502506.1">
    <property type="nucleotide sequence ID" value="NZ_CP101655.1"/>
</dbReference>
<sequence length="89" mass="9699">MRRGTAANSKKPCRRCGTLRSFDVDLEKSESGSKDRSVPQRLQGLGMKQEMGEGQISDTKNPGLSTRVFAIDSEPTKGCFRCSKAFSGP</sequence>
<organism evidence="2 3">
    <name type="scientific">Pseudomonas serboccidentalis</name>
    <dbReference type="NCBI Taxonomy" id="2964670"/>
    <lineage>
        <taxon>Bacteria</taxon>
        <taxon>Pseudomonadati</taxon>
        <taxon>Pseudomonadota</taxon>
        <taxon>Gammaproteobacteria</taxon>
        <taxon>Pseudomonadales</taxon>
        <taxon>Pseudomonadaceae</taxon>
        <taxon>Pseudomonas</taxon>
    </lineage>
</organism>
<name>A0ABY7Z3Y5_9PSED</name>